<dbReference type="OrthoDB" id="4296267at2"/>
<dbReference type="Pfam" id="PF21686">
    <property type="entry name" value="LigD_Prim-Pol"/>
    <property type="match status" value="1"/>
</dbReference>
<keyword evidence="3" id="KW-1185">Reference proteome</keyword>
<dbReference type="InterPro" id="IPR014145">
    <property type="entry name" value="LigD_pol_dom"/>
</dbReference>
<dbReference type="KEGG" id="mgg:MPLG2_1235"/>
<protein>
    <submittedName>
        <fullName evidence="2">DNA primase small subunit</fullName>
    </submittedName>
</protein>
<evidence type="ECO:0000313" key="2">
    <source>
        <dbReference type="EMBL" id="SPD86271.1"/>
    </source>
</evidence>
<evidence type="ECO:0000259" key="1">
    <source>
        <dbReference type="Pfam" id="PF21686"/>
    </source>
</evidence>
<accession>A0A2N9JDT2</accession>
<feature type="domain" description="DNA ligase D polymerase" evidence="1">
    <location>
        <begin position="30"/>
        <end position="276"/>
    </location>
</feature>
<dbReference type="PANTHER" id="PTHR42705:SF2">
    <property type="entry name" value="BIFUNCTIONAL NON-HOMOLOGOUS END JOINING PROTEIN LIGD"/>
    <property type="match status" value="1"/>
</dbReference>
<reference evidence="2 3" key="1">
    <citation type="submission" date="2018-02" db="EMBL/GenBank/DDBJ databases">
        <authorList>
            <person name="Cohen D.B."/>
            <person name="Kent A.D."/>
        </authorList>
    </citation>
    <scope>NUCLEOTIDE SEQUENCE [LARGE SCALE GENOMIC DNA]</scope>
    <source>
        <strain evidence="2">1</strain>
    </source>
</reference>
<proteinExistence type="predicted"/>
<dbReference type="InterPro" id="IPR052171">
    <property type="entry name" value="NHEJ_LigD"/>
</dbReference>
<gene>
    <name evidence="2" type="ORF">MPLG2_1235</name>
</gene>
<evidence type="ECO:0000313" key="3">
    <source>
        <dbReference type="Proteomes" id="UP000238164"/>
    </source>
</evidence>
<name>A0A2N9JDT2_9ACTN</name>
<dbReference type="PANTHER" id="PTHR42705">
    <property type="entry name" value="BIFUNCTIONAL NON-HOMOLOGOUS END JOINING PROTEIN LIGD"/>
    <property type="match status" value="1"/>
</dbReference>
<dbReference type="AlphaFoldDB" id="A0A2N9JDT2"/>
<dbReference type="Gene3D" id="3.90.920.10">
    <property type="entry name" value="DNA primase, PRIM domain"/>
    <property type="match status" value="1"/>
</dbReference>
<dbReference type="EMBL" id="LT985188">
    <property type="protein sequence ID" value="SPD86271.1"/>
    <property type="molecule type" value="Genomic_DNA"/>
</dbReference>
<organism evidence="2 3">
    <name type="scientific">Micropruina glycogenica</name>
    <dbReference type="NCBI Taxonomy" id="75385"/>
    <lineage>
        <taxon>Bacteria</taxon>
        <taxon>Bacillati</taxon>
        <taxon>Actinomycetota</taxon>
        <taxon>Actinomycetes</taxon>
        <taxon>Propionibacteriales</taxon>
        <taxon>Nocardioidaceae</taxon>
        <taxon>Micropruina</taxon>
    </lineage>
</organism>
<dbReference type="RefSeq" id="WP_105185304.1">
    <property type="nucleotide sequence ID" value="NZ_BAAAGO010000018.1"/>
</dbReference>
<sequence length="324" mass="35168">MASVKQTETRQGVELTNLDQPLFGGAEASKRDLIDYLEAVADPLLAELRDRPLSVLRVRPGQRPFMQKNLPDYSPDYVRWTPVWSAAGHREIRYPLCNDVRTLLWFGNQRAVEFHPTLMLPRFGEQTDVLGGTVTHLVLDLDPPEGSGFDEVVAVAQLARTALDAAGLASAVKTSGSKGLHVVVPVRDIALPDAAAATRALAARTAALDEKIATTAYLKADRGGRVFVDSTRAGGGSLACAFSPRIRPGTPVSYPVPWSDLNAVSPRDFTIRSVLPLPKDDPWRALLPSPQPVPADVIAEGHEIPIARVVAMHEGKRRKRATES</sequence>
<dbReference type="Proteomes" id="UP000238164">
    <property type="component" value="Chromosome 1"/>
</dbReference>